<gene>
    <name evidence="1" type="ORF">GCM10010449_58470</name>
</gene>
<organism evidence="1 2">
    <name type="scientific">Streptomyces rectiviolaceus</name>
    <dbReference type="NCBI Taxonomy" id="332591"/>
    <lineage>
        <taxon>Bacteria</taxon>
        <taxon>Bacillati</taxon>
        <taxon>Actinomycetota</taxon>
        <taxon>Actinomycetes</taxon>
        <taxon>Kitasatosporales</taxon>
        <taxon>Streptomycetaceae</taxon>
        <taxon>Streptomyces</taxon>
    </lineage>
</organism>
<name>A0ABP6MZD4_9ACTN</name>
<dbReference type="Pfam" id="PF21853">
    <property type="entry name" value="DUF6912"/>
    <property type="match status" value="1"/>
</dbReference>
<dbReference type="EMBL" id="BAAAUG010000121">
    <property type="protein sequence ID" value="GAA3129632.1"/>
    <property type="molecule type" value="Genomic_DNA"/>
</dbReference>
<dbReference type="RefSeq" id="WP_344525768.1">
    <property type="nucleotide sequence ID" value="NZ_BAAAUG010000121.1"/>
</dbReference>
<protein>
    <submittedName>
        <fullName evidence="1">Uncharacterized protein</fullName>
    </submittedName>
</protein>
<reference evidence="2" key="1">
    <citation type="journal article" date="2019" name="Int. J. Syst. Evol. Microbiol.">
        <title>The Global Catalogue of Microorganisms (GCM) 10K type strain sequencing project: providing services to taxonomists for standard genome sequencing and annotation.</title>
        <authorList>
            <consortium name="The Broad Institute Genomics Platform"/>
            <consortium name="The Broad Institute Genome Sequencing Center for Infectious Disease"/>
            <person name="Wu L."/>
            <person name="Ma J."/>
        </authorList>
    </citation>
    <scope>NUCLEOTIDE SEQUENCE [LARGE SCALE GENOMIC DNA]</scope>
    <source>
        <strain evidence="2">JCM 9092</strain>
    </source>
</reference>
<proteinExistence type="predicted"/>
<accession>A0ABP6MZD4</accession>
<dbReference type="InterPro" id="IPR054206">
    <property type="entry name" value="DUF6912"/>
</dbReference>
<sequence length="178" mass="18217">MRVYVPLTLRRLAEAYEAGELGLGPGSEQGSLIAYAVTPALREWYVSDDIEELEYAALNRAAAASLRLIAGDAGVARRRVVLAADVPDGGLELEPDAAGAGAGAGAGLGEVRVAGVLGLKKVAAVHVDAEDAEGDVAAGVDALGAADQGDDDARFIVDGVEDHELLWFATQEIPGLIG</sequence>
<evidence type="ECO:0000313" key="2">
    <source>
        <dbReference type="Proteomes" id="UP001501637"/>
    </source>
</evidence>
<keyword evidence="2" id="KW-1185">Reference proteome</keyword>
<dbReference type="Proteomes" id="UP001501637">
    <property type="component" value="Unassembled WGS sequence"/>
</dbReference>
<evidence type="ECO:0000313" key="1">
    <source>
        <dbReference type="EMBL" id="GAA3129632.1"/>
    </source>
</evidence>
<comment type="caution">
    <text evidence="1">The sequence shown here is derived from an EMBL/GenBank/DDBJ whole genome shotgun (WGS) entry which is preliminary data.</text>
</comment>